<feature type="repeat" description="WD" evidence="3">
    <location>
        <begin position="775"/>
        <end position="814"/>
    </location>
</feature>
<dbReference type="CDD" id="cd00200">
    <property type="entry name" value="WD40"/>
    <property type="match status" value="2"/>
</dbReference>
<feature type="repeat" description="WD" evidence="3">
    <location>
        <begin position="994"/>
        <end position="1035"/>
    </location>
</feature>
<accession>A0A951U5V6</accession>
<dbReference type="Pfam" id="PF26355">
    <property type="entry name" value="HTH_VMAP-M9"/>
    <property type="match status" value="1"/>
</dbReference>
<gene>
    <name evidence="7" type="ORF">KME07_17700</name>
</gene>
<evidence type="ECO:0000313" key="7">
    <source>
        <dbReference type="EMBL" id="MBW4467264.1"/>
    </source>
</evidence>
<feature type="repeat" description="WD" evidence="3">
    <location>
        <begin position="911"/>
        <end position="952"/>
    </location>
</feature>
<dbReference type="SUPFAM" id="SSF50978">
    <property type="entry name" value="WD40 repeat-like"/>
    <property type="match status" value="1"/>
</dbReference>
<evidence type="ECO:0000256" key="2">
    <source>
        <dbReference type="ARBA" id="ARBA00022737"/>
    </source>
</evidence>
<dbReference type="SMART" id="SM00320">
    <property type="entry name" value="WD40"/>
    <property type="match status" value="14"/>
</dbReference>
<dbReference type="InterPro" id="IPR002182">
    <property type="entry name" value="NB-ARC"/>
</dbReference>
<dbReference type="InterPro" id="IPR058651">
    <property type="entry name" value="HTH_VMAP-M9"/>
</dbReference>
<dbReference type="GO" id="GO:0043531">
    <property type="term" value="F:ADP binding"/>
    <property type="evidence" value="ECO:0007669"/>
    <property type="project" value="InterPro"/>
</dbReference>
<dbReference type="InterPro" id="IPR019775">
    <property type="entry name" value="WD40_repeat_CS"/>
</dbReference>
<dbReference type="InterPro" id="IPR027417">
    <property type="entry name" value="P-loop_NTPase"/>
</dbReference>
<evidence type="ECO:0000256" key="4">
    <source>
        <dbReference type="SAM" id="MobiDB-lite"/>
    </source>
</evidence>
<feature type="repeat" description="WD" evidence="3">
    <location>
        <begin position="952"/>
        <end position="993"/>
    </location>
</feature>
<feature type="repeat" description="WD" evidence="3">
    <location>
        <begin position="1053"/>
        <end position="1092"/>
    </location>
</feature>
<feature type="repeat" description="WD" evidence="3">
    <location>
        <begin position="846"/>
        <end position="868"/>
    </location>
</feature>
<evidence type="ECO:0000256" key="1">
    <source>
        <dbReference type="ARBA" id="ARBA00022574"/>
    </source>
</evidence>
<dbReference type="Pfam" id="PF00931">
    <property type="entry name" value="NB-ARC"/>
    <property type="match status" value="1"/>
</dbReference>
<dbReference type="InterPro" id="IPR015943">
    <property type="entry name" value="WD40/YVTN_repeat-like_dom_sf"/>
</dbReference>
<dbReference type="EMBL" id="JAHHHV010000075">
    <property type="protein sequence ID" value="MBW4467264.1"/>
    <property type="molecule type" value="Genomic_DNA"/>
</dbReference>
<dbReference type="Pfam" id="PF00400">
    <property type="entry name" value="WD40"/>
    <property type="match status" value="14"/>
</dbReference>
<dbReference type="PROSITE" id="PS50082">
    <property type="entry name" value="WD_REPEATS_2"/>
    <property type="match status" value="14"/>
</dbReference>
<dbReference type="PRINTS" id="PR00364">
    <property type="entry name" value="DISEASERSIST"/>
</dbReference>
<dbReference type="SUPFAM" id="SSF52540">
    <property type="entry name" value="P-loop containing nucleoside triphosphate hydrolases"/>
    <property type="match status" value="1"/>
</dbReference>
<feature type="repeat" description="WD" evidence="3">
    <location>
        <begin position="644"/>
        <end position="691"/>
    </location>
</feature>
<comment type="caution">
    <text evidence="7">The sequence shown here is derived from an EMBL/GenBank/DDBJ whole genome shotgun (WGS) entry which is preliminary data.</text>
</comment>
<dbReference type="Gene3D" id="3.40.50.300">
    <property type="entry name" value="P-loop containing nucleotide triphosphate hydrolases"/>
    <property type="match status" value="1"/>
</dbReference>
<dbReference type="InterPro" id="IPR011047">
    <property type="entry name" value="Quinoprotein_ADH-like_sf"/>
</dbReference>
<feature type="repeat" description="WD" evidence="3">
    <location>
        <begin position="1098"/>
        <end position="1142"/>
    </location>
</feature>
<dbReference type="PANTHER" id="PTHR19848">
    <property type="entry name" value="WD40 REPEAT PROTEIN"/>
    <property type="match status" value="1"/>
</dbReference>
<keyword evidence="1 3" id="KW-0853">WD repeat</keyword>
<evidence type="ECO:0000256" key="3">
    <source>
        <dbReference type="PROSITE-ProRule" id="PRU00221"/>
    </source>
</evidence>
<evidence type="ECO:0000313" key="8">
    <source>
        <dbReference type="Proteomes" id="UP000707356"/>
    </source>
</evidence>
<evidence type="ECO:0000259" key="5">
    <source>
        <dbReference type="Pfam" id="PF00931"/>
    </source>
</evidence>
<feature type="domain" description="NB-ARC" evidence="5">
    <location>
        <begin position="147"/>
        <end position="250"/>
    </location>
</feature>
<reference evidence="7" key="2">
    <citation type="journal article" date="2022" name="Microbiol. Resour. Announc.">
        <title>Metagenome Sequencing to Explore Phylogenomics of Terrestrial Cyanobacteria.</title>
        <authorList>
            <person name="Ward R.D."/>
            <person name="Stajich J.E."/>
            <person name="Johansen J.R."/>
            <person name="Huntemann M."/>
            <person name="Clum A."/>
            <person name="Foster B."/>
            <person name="Foster B."/>
            <person name="Roux S."/>
            <person name="Palaniappan K."/>
            <person name="Varghese N."/>
            <person name="Mukherjee S."/>
            <person name="Reddy T.B.K."/>
            <person name="Daum C."/>
            <person name="Copeland A."/>
            <person name="Chen I.A."/>
            <person name="Ivanova N.N."/>
            <person name="Kyrpides N.C."/>
            <person name="Shapiro N."/>
            <person name="Eloe-Fadrosh E.A."/>
            <person name="Pietrasiak N."/>
        </authorList>
    </citation>
    <scope>NUCLEOTIDE SEQUENCE</scope>
    <source>
        <strain evidence="7">GSE-TBD4-15B</strain>
    </source>
</reference>
<dbReference type="PROSITE" id="PS50294">
    <property type="entry name" value="WD_REPEATS_REGION"/>
    <property type="match status" value="12"/>
</dbReference>
<dbReference type="InterPro" id="IPR036322">
    <property type="entry name" value="WD40_repeat_dom_sf"/>
</dbReference>
<protein>
    <submittedName>
        <fullName evidence="7">NACHT domain-containing protein</fullName>
    </submittedName>
</protein>
<dbReference type="PANTHER" id="PTHR19848:SF8">
    <property type="entry name" value="F-BOX AND WD REPEAT DOMAIN CONTAINING 7"/>
    <property type="match status" value="1"/>
</dbReference>
<feature type="repeat" description="WD" evidence="3">
    <location>
        <begin position="734"/>
        <end position="770"/>
    </location>
</feature>
<dbReference type="Gene3D" id="2.130.10.10">
    <property type="entry name" value="YVTN repeat-like/Quinoprotein amine dehydrogenase"/>
    <property type="match status" value="5"/>
</dbReference>
<feature type="compositionally biased region" description="Low complexity" evidence="4">
    <location>
        <begin position="91"/>
        <end position="117"/>
    </location>
</feature>
<dbReference type="Proteomes" id="UP000707356">
    <property type="component" value="Unassembled WGS sequence"/>
</dbReference>
<dbReference type="InterPro" id="IPR020472">
    <property type="entry name" value="WD40_PAC1"/>
</dbReference>
<dbReference type="PROSITE" id="PS00678">
    <property type="entry name" value="WD_REPEATS_1"/>
    <property type="match status" value="9"/>
</dbReference>
<proteinExistence type="predicted"/>
<reference evidence="7" key="1">
    <citation type="submission" date="2021-05" db="EMBL/GenBank/DDBJ databases">
        <authorList>
            <person name="Pietrasiak N."/>
            <person name="Ward R."/>
            <person name="Stajich J.E."/>
            <person name="Kurbessoian T."/>
        </authorList>
    </citation>
    <scope>NUCLEOTIDE SEQUENCE</scope>
    <source>
        <strain evidence="7">GSE-TBD4-15B</strain>
    </source>
</reference>
<dbReference type="PRINTS" id="PR00320">
    <property type="entry name" value="GPROTEINBRPT"/>
</dbReference>
<dbReference type="SUPFAM" id="SSF50998">
    <property type="entry name" value="Quinoprotein alcohol dehydrogenase-like"/>
    <property type="match status" value="1"/>
</dbReference>
<feature type="repeat" description="WD" evidence="3">
    <location>
        <begin position="602"/>
        <end position="643"/>
    </location>
</feature>
<name>A0A951U5V6_9CYAN</name>
<feature type="repeat" description="WD" evidence="3">
    <location>
        <begin position="869"/>
        <end position="910"/>
    </location>
</feature>
<evidence type="ECO:0000259" key="6">
    <source>
        <dbReference type="Pfam" id="PF26355"/>
    </source>
</evidence>
<sequence>MNAEAALAFLEIQLEQQPEPRLRLTTIQTQIFCSCWQGETYADMAERMGYDTGYVKDTGAKLWKLLSEALHERVTKSNVESVLQRLQRTAPPSAAPASLPLLSSEPISSEPISSEPSEPLPIEMPTPSADWGEAIDVSRFWGRSVELSQLKQWILEENCRSISLLGMGGIGKTTLSVKLATEIAQQAGCERLIWRTLRNAPPVEDLLGDLIRVLSGGQVQAEDLPPDLPGRLARLMSYLQAQRVLLLLDNLETILQAGEYSGYFQAQHFGYSELLKRLAQTAHASCLVITSRENPRELTLLEGDSLPVRSLRLSGLGGDESRAILEAKGSFTGSAADWQTLSERYAGNPLALKIVASTIQDLFDGSLSEFLTQGAIVFDDIRHLLGQQFDRLSQLEQQLMYWLTIAREPISVAEFQADLLSPVPKTKLLEAVSSLVRRSLIEKTGQCYTQQPVVMEYVTDRLVAAVSAELSQPELSQPELSQPELSQQPDLSTSLLQSHSLIQATAKDYIRERQSRLIVEPLIERLQQRQGADLEPQLKQLLMALPRQAGYAAGNLLNLLRQLKTDLSGYDLAGRTVWSADLSDLPLHRVNFAGADLAKCAFAQTLGSVLSVAFSPDGQWLAGSDGDGEIRVWQTQDGRQLLSCREHRGWVKSIAFAPPNPREPEFQTLASSGADAVIRLWDLESGQCYQDLRGHKNWVWAIAFSPSGGQLASASEDGTVRLWDLESGDCLQVLSGHQGSVCAVAFSPDSLTLASGGEDQAVRLWNLSSGDCQVWSGHQGRIRTLVFGAGWLASGGDDGRARVWDLTTGETLQILDCQQRIWALAAPVEGATSTAATSTAAIPRTLATGGDDQMIRIWDIATGHCLSTFQGHSSKLWSIAFSPDGQTLASSSDDQTVKLWERDSSRCIRTLQGYNNWIWSAAFSPDGTALVSASEDGKLRVWEIASSSHRALEGHQGRVWTANFSPNGEIIASGGDDQTIRFWQVASGKCLRTLRERSGQIRRVTFSPDGQLLATNSGDSTVKLWDVSSLYAVNAVATASTASTASISRLRTLRGHTGRVYAMAFLPNAVITGGEDQLLRLWELNQDDLSQGECLRVFTGHDRYILDVACLPRQDQPALIASGSTDQTIRLWNAETGDCLNILEGHQGWVQSIAFSPDGKLLVSGSTDQTIRLWDVQTGSLLKTLTGHSKELRSVAFSPDGTLLLSASEDETLKLWQVATGDLVQTLRADRLYEGLDITGASGLSEAQRATLLRLGAVDAEKF</sequence>
<keyword evidence="2" id="KW-0677">Repeat</keyword>
<organism evidence="7 8">
    <name type="scientific">Pegethrix bostrychoides GSE-TBD4-15B</name>
    <dbReference type="NCBI Taxonomy" id="2839662"/>
    <lineage>
        <taxon>Bacteria</taxon>
        <taxon>Bacillati</taxon>
        <taxon>Cyanobacteriota</taxon>
        <taxon>Cyanophyceae</taxon>
        <taxon>Oculatellales</taxon>
        <taxon>Oculatellaceae</taxon>
        <taxon>Pegethrix</taxon>
    </lineage>
</organism>
<feature type="region of interest" description="Disordered" evidence="4">
    <location>
        <begin position="91"/>
        <end position="122"/>
    </location>
</feature>
<dbReference type="AlphaFoldDB" id="A0A951U5V6"/>
<dbReference type="InterPro" id="IPR001680">
    <property type="entry name" value="WD40_rpt"/>
</dbReference>
<feature type="repeat" description="WD" evidence="3">
    <location>
        <begin position="1143"/>
        <end position="1184"/>
    </location>
</feature>
<feature type="repeat" description="WD" evidence="3">
    <location>
        <begin position="692"/>
        <end position="733"/>
    </location>
</feature>
<feature type="repeat" description="WD" evidence="3">
    <location>
        <begin position="1185"/>
        <end position="1226"/>
    </location>
</feature>
<feature type="domain" description="vWA-MoxR associated protein N-terminal HTH" evidence="6">
    <location>
        <begin position="1"/>
        <end position="86"/>
    </location>
</feature>